<dbReference type="InterPro" id="IPR029063">
    <property type="entry name" value="SAM-dependent_MTases_sf"/>
</dbReference>
<reference evidence="3" key="1">
    <citation type="submission" date="2017-09" db="EMBL/GenBank/DDBJ databases">
        <title>Depth-based differentiation of microbial function through sediment-hosted aquifers and enrichment of novel symbionts in the deep terrestrial subsurface.</title>
        <authorList>
            <person name="Probst A.J."/>
            <person name="Ladd B."/>
            <person name="Jarett J.K."/>
            <person name="Geller-Mcgrath D.E."/>
            <person name="Sieber C.M.K."/>
            <person name="Emerson J.B."/>
            <person name="Anantharaman K."/>
            <person name="Thomas B.C."/>
            <person name="Malmstrom R."/>
            <person name="Stieglmeier M."/>
            <person name="Klingl A."/>
            <person name="Woyke T."/>
            <person name="Ryan C.M."/>
            <person name="Banfield J.F."/>
        </authorList>
    </citation>
    <scope>NUCLEOTIDE SEQUENCE [LARGE SCALE GENOMIC DNA]</scope>
</reference>
<dbReference type="CDD" id="cd02440">
    <property type="entry name" value="AdoMet_MTases"/>
    <property type="match status" value="1"/>
</dbReference>
<proteinExistence type="predicted"/>
<comment type="caution">
    <text evidence="2">The sequence shown here is derived from an EMBL/GenBank/DDBJ whole genome shotgun (WGS) entry which is preliminary data.</text>
</comment>
<dbReference type="GO" id="GO:0032259">
    <property type="term" value="P:methylation"/>
    <property type="evidence" value="ECO:0007669"/>
    <property type="project" value="UniProtKB-KW"/>
</dbReference>
<accession>A0A2M6Z3U7</accession>
<name>A0A2M6Z3U7_9BACT</name>
<evidence type="ECO:0000259" key="1">
    <source>
        <dbReference type="Pfam" id="PF13847"/>
    </source>
</evidence>
<dbReference type="Gene3D" id="3.40.50.150">
    <property type="entry name" value="Vaccinia Virus protein VP39"/>
    <property type="match status" value="1"/>
</dbReference>
<evidence type="ECO:0000313" key="2">
    <source>
        <dbReference type="EMBL" id="PIU47081.1"/>
    </source>
</evidence>
<gene>
    <name evidence="2" type="ORF">COS93_00865</name>
</gene>
<dbReference type="InterPro" id="IPR025714">
    <property type="entry name" value="Methyltranfer_dom"/>
</dbReference>
<dbReference type="Pfam" id="PF13847">
    <property type="entry name" value="Methyltransf_31"/>
    <property type="match status" value="1"/>
</dbReference>
<dbReference type="SUPFAM" id="SSF53335">
    <property type="entry name" value="S-adenosyl-L-methionine-dependent methyltransferases"/>
    <property type="match status" value="1"/>
</dbReference>
<keyword evidence="2" id="KW-0808">Transferase</keyword>
<sequence>MNLDKKQKQTNECFSYKWTKRKTYESKFLKERTYQWLVKKYFGSEKEKRRFLKNLKGKKLLDAGCGSGFSTLILFGKHLNNVDYLGVDNSDAVDIARKRFKELGIHGNFKKADIATMKLKDKFDVIFCEGVLHHCSNPFKAFKNLINHLKRGGLIMFYVYRKKAPIREFTDDFVREKLKPLDNNQAWGKLMPLTKLGKVLGNLNIKIKINEDIELLEIPKGKYNLQRFFYWFFIKMFYDKNLSLEEMNHINFDWYRPLNCYRFLSREIEKWLQKLKLKKKRF</sequence>
<dbReference type="Proteomes" id="UP000228777">
    <property type="component" value="Unassembled WGS sequence"/>
</dbReference>
<dbReference type="GO" id="GO:0008168">
    <property type="term" value="F:methyltransferase activity"/>
    <property type="evidence" value="ECO:0007669"/>
    <property type="project" value="UniProtKB-KW"/>
</dbReference>
<organism evidence="2 3">
    <name type="scientific">bacterium (Candidatus Gribaldobacteria) CG07_land_8_20_14_0_80_33_18</name>
    <dbReference type="NCBI Taxonomy" id="2014272"/>
    <lineage>
        <taxon>Bacteria</taxon>
        <taxon>Candidatus Gribaldobacteria</taxon>
    </lineage>
</organism>
<evidence type="ECO:0000313" key="3">
    <source>
        <dbReference type="Proteomes" id="UP000228777"/>
    </source>
</evidence>
<dbReference type="EMBL" id="PEWP01000016">
    <property type="protein sequence ID" value="PIU47081.1"/>
    <property type="molecule type" value="Genomic_DNA"/>
</dbReference>
<protein>
    <submittedName>
        <fullName evidence="2">Class I SAM-dependent methyltransferase</fullName>
    </submittedName>
</protein>
<feature type="non-terminal residue" evidence="2">
    <location>
        <position position="282"/>
    </location>
</feature>
<dbReference type="PANTHER" id="PTHR43861">
    <property type="entry name" value="TRANS-ACONITATE 2-METHYLTRANSFERASE-RELATED"/>
    <property type="match status" value="1"/>
</dbReference>
<keyword evidence="2" id="KW-0489">Methyltransferase</keyword>
<dbReference type="AlphaFoldDB" id="A0A2M6Z3U7"/>
<feature type="domain" description="Methyltransferase" evidence="1">
    <location>
        <begin position="56"/>
        <end position="175"/>
    </location>
</feature>